<comment type="cofactor">
    <cofactor evidence="3">
        <name>Zn(2+)</name>
        <dbReference type="ChEBI" id="CHEBI:29105"/>
    </cofactor>
    <text evidence="3">Binds 2 Zn(2+) ions per subunit.</text>
</comment>
<feature type="binding site" evidence="3">
    <location>
        <position position="83"/>
    </location>
    <ligand>
        <name>Zn(2+)</name>
        <dbReference type="ChEBI" id="CHEBI:29105"/>
        <label>1</label>
    </ligand>
</feature>
<gene>
    <name evidence="4" type="ORF">EDC26_103115</name>
</gene>
<keyword evidence="3" id="KW-0479">Metal-binding</keyword>
<dbReference type="Gene3D" id="3.30.70.360">
    <property type="match status" value="1"/>
</dbReference>
<dbReference type="Pfam" id="PF01546">
    <property type="entry name" value="Peptidase_M20"/>
    <property type="match status" value="1"/>
</dbReference>
<dbReference type="NCBIfam" id="TIGR01879">
    <property type="entry name" value="hydantase"/>
    <property type="match status" value="1"/>
</dbReference>
<dbReference type="PIRSF" id="PIRSF001235">
    <property type="entry name" value="Amidase_carbamoylase"/>
    <property type="match status" value="1"/>
</dbReference>
<evidence type="ECO:0000256" key="3">
    <source>
        <dbReference type="PIRSR" id="PIRSR001235-1"/>
    </source>
</evidence>
<dbReference type="GO" id="GO:0016813">
    <property type="term" value="F:hydrolase activity, acting on carbon-nitrogen (but not peptide) bonds, in linear amidines"/>
    <property type="evidence" value="ECO:0007669"/>
    <property type="project" value="InterPro"/>
</dbReference>
<dbReference type="Gene3D" id="3.40.630.10">
    <property type="entry name" value="Zn peptidases"/>
    <property type="match status" value="1"/>
</dbReference>
<dbReference type="GO" id="GO:0046872">
    <property type="term" value="F:metal ion binding"/>
    <property type="evidence" value="ECO:0007669"/>
    <property type="project" value="UniProtKB-KW"/>
</dbReference>
<dbReference type="InterPro" id="IPR010158">
    <property type="entry name" value="Amidase_Cbmase"/>
</dbReference>
<feature type="binding site" evidence="3">
    <location>
        <position position="385"/>
    </location>
    <ligand>
        <name>Zn(2+)</name>
        <dbReference type="ChEBI" id="CHEBI:29105"/>
        <label>2</label>
    </ligand>
</feature>
<dbReference type="InterPro" id="IPR002933">
    <property type="entry name" value="Peptidase_M20"/>
</dbReference>
<dbReference type="EMBL" id="SMAJ01000003">
    <property type="protein sequence ID" value="TCT09497.1"/>
    <property type="molecule type" value="Genomic_DNA"/>
</dbReference>
<dbReference type="PANTHER" id="PTHR32494">
    <property type="entry name" value="ALLANTOATE DEIMINASE-RELATED"/>
    <property type="match status" value="1"/>
</dbReference>
<name>A0A4R3MC06_9BURK</name>
<feature type="binding site" evidence="3">
    <location>
        <position position="129"/>
    </location>
    <ligand>
        <name>Zn(2+)</name>
        <dbReference type="ChEBI" id="CHEBI:29105"/>
        <label>2</label>
    </ligand>
</feature>
<evidence type="ECO:0000313" key="5">
    <source>
        <dbReference type="Proteomes" id="UP000295525"/>
    </source>
</evidence>
<keyword evidence="5" id="KW-1185">Reference proteome</keyword>
<dbReference type="InterPro" id="IPR036264">
    <property type="entry name" value="Bact_exopeptidase_dim_dom"/>
</dbReference>
<dbReference type="SUPFAM" id="SSF53187">
    <property type="entry name" value="Zn-dependent exopeptidases"/>
    <property type="match status" value="1"/>
</dbReference>
<dbReference type="RefSeq" id="WP_132580225.1">
    <property type="nucleotide sequence ID" value="NZ_SMAJ01000003.1"/>
</dbReference>
<accession>A0A4R3MC06</accession>
<proteinExistence type="inferred from homology"/>
<feature type="binding site" evidence="3">
    <location>
        <position position="94"/>
    </location>
    <ligand>
        <name>Zn(2+)</name>
        <dbReference type="ChEBI" id="CHEBI:29105"/>
        <label>2</label>
    </ligand>
</feature>
<evidence type="ECO:0000256" key="1">
    <source>
        <dbReference type="ARBA" id="ARBA00006153"/>
    </source>
</evidence>
<dbReference type="SUPFAM" id="SSF55031">
    <property type="entry name" value="Bacterial exopeptidase dimerisation domain"/>
    <property type="match status" value="1"/>
</dbReference>
<feature type="binding site" evidence="3">
    <location>
        <position position="94"/>
    </location>
    <ligand>
        <name>Zn(2+)</name>
        <dbReference type="ChEBI" id="CHEBI:29105"/>
        <label>1</label>
    </ligand>
</feature>
<organism evidence="4 5">
    <name type="scientific">Paralcaligenes ureilyticus</name>
    <dbReference type="NCBI Taxonomy" id="627131"/>
    <lineage>
        <taxon>Bacteria</taxon>
        <taxon>Pseudomonadati</taxon>
        <taxon>Pseudomonadota</taxon>
        <taxon>Betaproteobacteria</taxon>
        <taxon>Burkholderiales</taxon>
        <taxon>Alcaligenaceae</taxon>
        <taxon>Paralcaligenes</taxon>
    </lineage>
</organism>
<dbReference type="PANTHER" id="PTHR32494:SF5">
    <property type="entry name" value="ALLANTOATE AMIDOHYDROLASE"/>
    <property type="match status" value="1"/>
</dbReference>
<keyword evidence="2" id="KW-0378">Hydrolase</keyword>
<evidence type="ECO:0000256" key="2">
    <source>
        <dbReference type="ARBA" id="ARBA00022801"/>
    </source>
</evidence>
<dbReference type="CDD" id="cd03884">
    <property type="entry name" value="M20_bAS"/>
    <property type="match status" value="1"/>
</dbReference>
<feature type="binding site" evidence="3">
    <location>
        <position position="193"/>
    </location>
    <ligand>
        <name>Zn(2+)</name>
        <dbReference type="ChEBI" id="CHEBI:29105"/>
        <label>1</label>
    </ligand>
</feature>
<reference evidence="4 5" key="1">
    <citation type="submission" date="2019-03" db="EMBL/GenBank/DDBJ databases">
        <title>Genomic Encyclopedia of Type Strains, Phase IV (KMG-IV): sequencing the most valuable type-strain genomes for metagenomic binning, comparative biology and taxonomic classification.</title>
        <authorList>
            <person name="Goeker M."/>
        </authorList>
    </citation>
    <scope>NUCLEOTIDE SEQUENCE [LARGE SCALE GENOMIC DNA]</scope>
    <source>
        <strain evidence="4 5">DSM 24591</strain>
    </source>
</reference>
<dbReference type="Proteomes" id="UP000295525">
    <property type="component" value="Unassembled WGS sequence"/>
</dbReference>
<keyword evidence="3" id="KW-0862">Zinc</keyword>
<evidence type="ECO:0000313" key="4">
    <source>
        <dbReference type="EMBL" id="TCT09497.1"/>
    </source>
</evidence>
<dbReference type="AlphaFoldDB" id="A0A4R3MC06"/>
<comment type="caution">
    <text evidence="4">The sequence shown here is derived from an EMBL/GenBank/DDBJ whole genome shotgun (WGS) entry which is preliminary data.</text>
</comment>
<comment type="similarity">
    <text evidence="1">Belongs to the peptidase M20 family.</text>
</comment>
<protein>
    <submittedName>
        <fullName evidence="4">Allantoate deiminase</fullName>
    </submittedName>
</protein>
<sequence length="413" mass="44669">MTPKIAVDPVLVERYIMELARFGAVGESGVKRTVYSPEWVAATDQYARWCDEGGLQVRRDAVGNVWGRLDGSAPGGSIASGSHIDTQLPGGRYDGALGALAALIAIRTLKAQFGTPKRSLEAVAFCEEEGSRFPAANYWGSRAVTGRIAADEASTLRDYDGQSMEAVMRVVGLDPACIAQAVRHDIDTFVELHVEQGPVLEHAGLPVGIVTGITGLRHYLVEVTGEANHAGACPMDLRHDPMAGAAEMISGLLSTAENMGRPAVTTIGRMQVEPNYSAIIPHKVSFTIDARHPDPECLAELYSRHEQWLRVVADRRSLQLRWTVLAEHATCACDMDTVHLLEAVAREQGTACMLMHSGAGHDSQVMAHIAKMAMIFVQSRAGRSHTPEEFTSIEHAVMGINVLAAGMYRMAYL</sequence>
<dbReference type="OrthoDB" id="9808195at2"/>